<dbReference type="Proteomes" id="UP001200513">
    <property type="component" value="Chromosome"/>
</dbReference>
<dbReference type="InterPro" id="IPR006689">
    <property type="entry name" value="Small_GTPase_ARF/SAR"/>
</dbReference>
<keyword evidence="1" id="KW-0547">Nucleotide-binding</keyword>
<sequence length="123" mass="13739">MFLKKNISKKANIILLGASVAGKTTLVRYLETGQPVFDNPRTTLGIDIRQKPMKIADWELSAIDVDGQDLYRESLWALGVSQSDVIIYVIDGTVKPSSDSDTFEISRFSFDYMLSIVDSKNLC</sequence>
<dbReference type="GO" id="GO:0003924">
    <property type="term" value="F:GTPase activity"/>
    <property type="evidence" value="ECO:0007669"/>
    <property type="project" value="InterPro"/>
</dbReference>
<dbReference type="GO" id="GO:0005525">
    <property type="term" value="F:GTP binding"/>
    <property type="evidence" value="ECO:0007669"/>
    <property type="project" value="UniProtKB-KW"/>
</dbReference>
<dbReference type="AlphaFoldDB" id="A0A9Y1BTM7"/>
<proteinExistence type="predicted"/>
<dbReference type="EMBL" id="CP084167">
    <property type="protein sequence ID" value="UJG45018.1"/>
    <property type="molecule type" value="Genomic_DNA"/>
</dbReference>
<evidence type="ECO:0000256" key="1">
    <source>
        <dbReference type="ARBA" id="ARBA00022741"/>
    </source>
</evidence>
<dbReference type="Pfam" id="PF00025">
    <property type="entry name" value="Arf"/>
    <property type="match status" value="1"/>
</dbReference>
<dbReference type="SUPFAM" id="SSF52540">
    <property type="entry name" value="P-loop containing nucleoside triphosphate hydrolases"/>
    <property type="match status" value="1"/>
</dbReference>
<protein>
    <submittedName>
        <fullName evidence="3">50S ribosome-binding GTPase</fullName>
    </submittedName>
</protein>
<reference evidence="3" key="1">
    <citation type="journal article" date="2022" name="Nat. Microbiol.">
        <title>Unique mobile elements and scalable gene flow at the prokaryote-eukaryote boundary revealed by circularized Asgard archaea genomes.</title>
        <authorList>
            <person name="Wu F."/>
            <person name="Speth D.R."/>
            <person name="Philosof A."/>
            <person name="Cremiere A."/>
            <person name="Narayanan A."/>
            <person name="Barco R.A."/>
            <person name="Connon S.A."/>
            <person name="Amend J.P."/>
            <person name="Antoshechkin I.A."/>
            <person name="Orphan V.J."/>
        </authorList>
    </citation>
    <scope>NUCLEOTIDE SEQUENCE</scope>
    <source>
        <strain evidence="3">PR6</strain>
    </source>
</reference>
<organism evidence="3">
    <name type="scientific">Candidatus Heimdallarchaeum endolithica</name>
    <dbReference type="NCBI Taxonomy" id="2876572"/>
    <lineage>
        <taxon>Archaea</taxon>
        <taxon>Promethearchaeati</taxon>
        <taxon>Candidatus Heimdallarchaeota</taxon>
        <taxon>Candidatus Heimdallarchaeia (ex Rinke et al. 2021) (nom. nud.)</taxon>
        <taxon>Candidatus Heimdallarchaeales</taxon>
        <taxon>Candidatus Heimdallarchaeaceae</taxon>
        <taxon>Candidatus Heimdallarchaeum</taxon>
    </lineage>
</organism>
<gene>
    <name evidence="3" type="ORF">K9W46_02945</name>
</gene>
<dbReference type="InterPro" id="IPR027417">
    <property type="entry name" value="P-loop_NTPase"/>
</dbReference>
<evidence type="ECO:0000256" key="2">
    <source>
        <dbReference type="ARBA" id="ARBA00023134"/>
    </source>
</evidence>
<name>A0A9Y1BTM7_9ARCH</name>
<evidence type="ECO:0000313" key="3">
    <source>
        <dbReference type="EMBL" id="UJG45018.1"/>
    </source>
</evidence>
<keyword evidence="2" id="KW-0342">GTP-binding</keyword>
<accession>A0A9Y1BTM7</accession>
<dbReference type="Gene3D" id="3.40.50.300">
    <property type="entry name" value="P-loop containing nucleotide triphosphate hydrolases"/>
    <property type="match status" value="1"/>
</dbReference>